<comment type="caution">
    <text evidence="2">The sequence shown here is derived from an EMBL/GenBank/DDBJ whole genome shotgun (WGS) entry which is preliminary data.</text>
</comment>
<proteinExistence type="inferred from homology"/>
<sequence length="154" mass="16304">MAEPILLQSGIKDVNFGEGVKVVAPANLYGCAIGDHCFVGPFVEIQKDVTIGKRCKIQSHSFICELVTIGDDCVVAHGVMFINDLFGTGGPAMGNRDLWKSTRIGNKVSIGSNATILPVTICDDVVIGAGSVVTRDIVEPGIYAGNPARKMRTL</sequence>
<dbReference type="Pfam" id="PF00132">
    <property type="entry name" value="Hexapep"/>
    <property type="match status" value="1"/>
</dbReference>
<keyword evidence="2" id="KW-0012">Acyltransferase</keyword>
<name>A0A246JNA6_9SPHN</name>
<dbReference type="PANTHER" id="PTHR43300">
    <property type="entry name" value="ACETYLTRANSFERASE"/>
    <property type="match status" value="1"/>
</dbReference>
<evidence type="ECO:0000313" key="2">
    <source>
        <dbReference type="EMBL" id="OWQ94106.1"/>
    </source>
</evidence>
<dbReference type="SUPFAM" id="SSF51161">
    <property type="entry name" value="Trimeric LpxA-like enzymes"/>
    <property type="match status" value="1"/>
</dbReference>
<comment type="similarity">
    <text evidence="1">Belongs to the transferase hexapeptide repeat family.</text>
</comment>
<evidence type="ECO:0000313" key="3">
    <source>
        <dbReference type="Proteomes" id="UP000197361"/>
    </source>
</evidence>
<accession>A0A246JNA6</accession>
<dbReference type="Proteomes" id="UP000197361">
    <property type="component" value="Unassembled WGS sequence"/>
</dbReference>
<dbReference type="PANTHER" id="PTHR43300:SF7">
    <property type="entry name" value="UDP-N-ACETYLBACILLOSAMINE N-ACETYLTRANSFERASE"/>
    <property type="match status" value="1"/>
</dbReference>
<dbReference type="AlphaFoldDB" id="A0A246JNA6"/>
<dbReference type="InterPro" id="IPR050179">
    <property type="entry name" value="Trans_hexapeptide_repeat"/>
</dbReference>
<evidence type="ECO:0000256" key="1">
    <source>
        <dbReference type="ARBA" id="ARBA00007274"/>
    </source>
</evidence>
<keyword evidence="3" id="KW-1185">Reference proteome</keyword>
<dbReference type="EMBL" id="NISK01000005">
    <property type="protein sequence ID" value="OWQ94106.1"/>
    <property type="molecule type" value="Genomic_DNA"/>
</dbReference>
<dbReference type="GO" id="GO:0016746">
    <property type="term" value="F:acyltransferase activity"/>
    <property type="evidence" value="ECO:0007669"/>
    <property type="project" value="UniProtKB-KW"/>
</dbReference>
<dbReference type="Gene3D" id="2.160.10.10">
    <property type="entry name" value="Hexapeptide repeat proteins"/>
    <property type="match status" value="2"/>
</dbReference>
<dbReference type="InterPro" id="IPR001451">
    <property type="entry name" value="Hexapep"/>
</dbReference>
<reference evidence="2 3" key="1">
    <citation type="journal article" date="2010" name="Int. J. Syst. Evol. Microbiol.">
        <title>Sphingopyxis bauzanensis sp. nov., a psychrophilic bacterium isolated from soil.</title>
        <authorList>
            <person name="Zhang D.C."/>
            <person name="Liu H.C."/>
            <person name="Xin Y.H."/>
            <person name="Zhou Y.G."/>
            <person name="Schinner F."/>
            <person name="Margesin R."/>
        </authorList>
    </citation>
    <scope>NUCLEOTIDE SEQUENCE [LARGE SCALE GENOMIC DNA]</scope>
    <source>
        <strain evidence="2 3">DSM 22271</strain>
    </source>
</reference>
<dbReference type="Pfam" id="PF14602">
    <property type="entry name" value="Hexapep_2"/>
    <property type="match status" value="1"/>
</dbReference>
<gene>
    <name evidence="2" type="ORF">CDQ92_19030</name>
</gene>
<protein>
    <submittedName>
        <fullName evidence="2">UDP-3-O-(3-hydroxymyristoyl)glucosamine N-acyltransferase</fullName>
    </submittedName>
</protein>
<dbReference type="CDD" id="cd03358">
    <property type="entry name" value="LbH_WxcM_N_like"/>
    <property type="match status" value="1"/>
</dbReference>
<organism evidence="2 3">
    <name type="scientific">Sphingopyxis bauzanensis</name>
    <dbReference type="NCBI Taxonomy" id="651663"/>
    <lineage>
        <taxon>Bacteria</taxon>
        <taxon>Pseudomonadati</taxon>
        <taxon>Pseudomonadota</taxon>
        <taxon>Alphaproteobacteria</taxon>
        <taxon>Sphingomonadales</taxon>
        <taxon>Sphingomonadaceae</taxon>
        <taxon>Sphingopyxis</taxon>
    </lineage>
</organism>
<dbReference type="RefSeq" id="WP_088443732.1">
    <property type="nucleotide sequence ID" value="NZ_BMMC01000025.1"/>
</dbReference>
<dbReference type="InterPro" id="IPR011004">
    <property type="entry name" value="Trimer_LpxA-like_sf"/>
</dbReference>
<dbReference type="OrthoDB" id="9815592at2"/>
<keyword evidence="2" id="KW-0808">Transferase</keyword>